<keyword evidence="3" id="KW-1185">Reference proteome</keyword>
<feature type="transmembrane region" description="Helical" evidence="1">
    <location>
        <begin position="117"/>
        <end position="135"/>
    </location>
</feature>
<accession>A0AAE8Y0V4</accession>
<feature type="transmembrane region" description="Helical" evidence="1">
    <location>
        <begin position="141"/>
        <end position="162"/>
    </location>
</feature>
<protein>
    <submittedName>
        <fullName evidence="2">Ac81-like protein</fullName>
    </submittedName>
</protein>
<name>A0AAE8Y0V4_9VIRU</name>
<evidence type="ECO:0000313" key="2">
    <source>
        <dbReference type="EMBL" id="UBZ25666.1"/>
    </source>
</evidence>
<dbReference type="Proteomes" id="UP000830962">
    <property type="component" value="Segment"/>
</dbReference>
<dbReference type="EMBL" id="MZ311578">
    <property type="protein sequence ID" value="UBZ25666.1"/>
    <property type="molecule type" value="Genomic_DNA"/>
</dbReference>
<gene>
    <name evidence="2" type="ORF">CmNV_075</name>
</gene>
<proteinExistence type="predicted"/>
<reference evidence="2" key="1">
    <citation type="journal article" date="2021" name="Viruses">
        <title>Identification and Full Characterisation of Two Novel Crustacean Infecting Members of the Family Nudiviridae Provides Support for Two Subfamilies.</title>
        <authorList>
            <person name="Bateman K.S."/>
            <person name="Kerr R."/>
            <person name="Stentiford G.D."/>
            <person name="Bean T.P."/>
            <person name="Hooper C."/>
            <person name="Van Eynde B."/>
            <person name="Delbare D."/>
            <person name="Bojko J."/>
            <person name="Christiaens O."/>
            <person name="Taning C.N.T."/>
            <person name="Smagghe G."/>
            <person name="van Oers M.M."/>
            <person name="van Aerle R."/>
        </authorList>
    </citation>
    <scope>NUCLEOTIDE SEQUENCE</scope>
    <source>
        <strain evidence="2">AN2</strain>
    </source>
</reference>
<dbReference type="InterPro" id="IPR008563">
    <property type="entry name" value="AcMNPV_AC81"/>
</dbReference>
<keyword evidence="1" id="KW-1133">Transmembrane helix</keyword>
<keyword evidence="1" id="KW-0472">Membrane</keyword>
<sequence length="172" mass="20128">MLPLKSAKYTDADISNKDYYDVLIYTKYLKNTLGIFVHNYIAIPSMELEIHPGRFLYGTHHNYGKFKKRSCVVKKMKFCDICMERMLTQANDLSNIWYYPILNCETLTRGLTQHVPISVQTILITGIFTTFIIGIQNPKLFIITFLLIIIQLIYNNSSYKLLTDHCIHYDTR</sequence>
<organism evidence="2 3">
    <name type="scientific">Carcinus maenas nudivirus</name>
    <dbReference type="NCBI Taxonomy" id="2880837"/>
    <lineage>
        <taxon>Viruses</taxon>
        <taxon>Viruses incertae sedis</taxon>
        <taxon>Naldaviricetes</taxon>
        <taxon>Lefavirales</taxon>
        <taxon>Nudiviridae</taxon>
        <taxon>Gammanudivirus</taxon>
        <taxon>Gammanudivirus cameanadis</taxon>
    </lineage>
</organism>
<keyword evidence="1" id="KW-0812">Transmembrane</keyword>
<dbReference type="Pfam" id="PF05820">
    <property type="entry name" value="Ac81"/>
    <property type="match status" value="1"/>
</dbReference>
<evidence type="ECO:0000313" key="3">
    <source>
        <dbReference type="Proteomes" id="UP000830962"/>
    </source>
</evidence>
<evidence type="ECO:0000256" key="1">
    <source>
        <dbReference type="SAM" id="Phobius"/>
    </source>
</evidence>